<dbReference type="Proteomes" id="UP000309872">
    <property type="component" value="Unassembled WGS sequence"/>
</dbReference>
<sequence>MRILLAFIFTLSSPYIFAQNQDSIKQDDIQVIKNFIADLGDENIAVDVVLSQYIKVDHPSNEKYDYLEVSLEEVRINLLYKNIADIQYIPYANMPRKEVRDIDPEKLDINRMYFLQYKKRQVLAVYIDKDKIASFTLVSKGNNLAHFVTY</sequence>
<comment type="caution">
    <text evidence="2">The sequence shown here is derived from an EMBL/GenBank/DDBJ whole genome shotgun (WGS) entry which is preliminary data.</text>
</comment>
<evidence type="ECO:0000256" key="1">
    <source>
        <dbReference type="SAM" id="SignalP"/>
    </source>
</evidence>
<evidence type="ECO:0000313" key="3">
    <source>
        <dbReference type="Proteomes" id="UP000309872"/>
    </source>
</evidence>
<proteinExistence type="predicted"/>
<dbReference type="AlphaFoldDB" id="A0A4U0H9R3"/>
<name>A0A4U0H9R3_9SPHI</name>
<accession>A0A4U0H9R3</accession>
<feature type="chain" id="PRO_5020501321" description="DUF4252 domain-containing protein" evidence="1">
    <location>
        <begin position="19"/>
        <end position="150"/>
    </location>
</feature>
<reference evidence="2 3" key="1">
    <citation type="submission" date="2019-04" db="EMBL/GenBank/DDBJ databases">
        <title>Sphingobacterium olei sp. nov., isolated from oil-contaminated soil.</title>
        <authorList>
            <person name="Liu B."/>
        </authorList>
    </citation>
    <scope>NUCLEOTIDE SEQUENCE [LARGE SCALE GENOMIC DNA]</scope>
    <source>
        <strain evidence="2 3">Y3L14</strain>
    </source>
</reference>
<feature type="signal peptide" evidence="1">
    <location>
        <begin position="1"/>
        <end position="18"/>
    </location>
</feature>
<organism evidence="2 3">
    <name type="scientific">Sphingobacterium alkalisoli</name>
    <dbReference type="NCBI Taxonomy" id="1874115"/>
    <lineage>
        <taxon>Bacteria</taxon>
        <taxon>Pseudomonadati</taxon>
        <taxon>Bacteroidota</taxon>
        <taxon>Sphingobacteriia</taxon>
        <taxon>Sphingobacteriales</taxon>
        <taxon>Sphingobacteriaceae</taxon>
        <taxon>Sphingobacterium</taxon>
    </lineage>
</organism>
<keyword evidence="3" id="KW-1185">Reference proteome</keyword>
<dbReference type="OrthoDB" id="707272at2"/>
<evidence type="ECO:0000313" key="2">
    <source>
        <dbReference type="EMBL" id="TJY68591.1"/>
    </source>
</evidence>
<gene>
    <name evidence="2" type="ORF">FAZ19_04870</name>
</gene>
<dbReference type="EMBL" id="SUKA01000001">
    <property type="protein sequence ID" value="TJY68591.1"/>
    <property type="molecule type" value="Genomic_DNA"/>
</dbReference>
<keyword evidence="1" id="KW-0732">Signal</keyword>
<dbReference type="RefSeq" id="WP_136819480.1">
    <property type="nucleotide sequence ID" value="NZ_BMJX01000001.1"/>
</dbReference>
<evidence type="ECO:0008006" key="4">
    <source>
        <dbReference type="Google" id="ProtNLM"/>
    </source>
</evidence>
<protein>
    <recommendedName>
        <fullName evidence="4">DUF4252 domain-containing protein</fullName>
    </recommendedName>
</protein>